<gene>
    <name evidence="1" type="ORF">E6W36_03440</name>
</gene>
<dbReference type="EMBL" id="CP039704">
    <property type="protein sequence ID" value="QCI78979.1"/>
    <property type="molecule type" value="Genomic_DNA"/>
</dbReference>
<sequence>MAAGSLLQDIDAPLMPGLAERPDLGFAFDVETGRIARIVLEGPASPDAVLRYYAQALTALGWTADPATESFLRDGERAQLHVESAEPGARIVIDIQPVAQPAR</sequence>
<proteinExistence type="predicted"/>
<reference evidence="2" key="1">
    <citation type="submission" date="2019-04" db="EMBL/GenBank/DDBJ databases">
        <title>Complete genome sequence of Sphingomonas sp. W1-2-3.</title>
        <authorList>
            <person name="Im W.T."/>
        </authorList>
    </citation>
    <scope>NUCLEOTIDE SEQUENCE [LARGE SCALE GENOMIC DNA]</scope>
    <source>
        <strain evidence="2">W1-2-3</strain>
    </source>
</reference>
<accession>A0A4D7BTT1</accession>
<dbReference type="RefSeq" id="WP_222873776.1">
    <property type="nucleotide sequence ID" value="NZ_CP039704.1"/>
</dbReference>
<evidence type="ECO:0000313" key="2">
    <source>
        <dbReference type="Proteomes" id="UP000298714"/>
    </source>
</evidence>
<protein>
    <submittedName>
        <fullName evidence="1">Uncharacterized protein</fullName>
    </submittedName>
</protein>
<dbReference type="AlphaFoldDB" id="A0A4D7BTT1"/>
<organism evidence="1 2">
    <name type="scientific">Hankyongella ginsenosidimutans</name>
    <dbReference type="NCBI Taxonomy" id="1763828"/>
    <lineage>
        <taxon>Bacteria</taxon>
        <taxon>Pseudomonadati</taxon>
        <taxon>Pseudomonadota</taxon>
        <taxon>Alphaproteobacteria</taxon>
        <taxon>Sphingomonadales</taxon>
        <taxon>Sphingomonadaceae</taxon>
        <taxon>Hankyongella</taxon>
    </lineage>
</organism>
<dbReference type="KEGG" id="hgn:E6W36_03440"/>
<dbReference type="Proteomes" id="UP000298714">
    <property type="component" value="Chromosome"/>
</dbReference>
<keyword evidence="2" id="KW-1185">Reference proteome</keyword>
<name>A0A4D7BTT1_9SPHN</name>
<evidence type="ECO:0000313" key="1">
    <source>
        <dbReference type="EMBL" id="QCI78979.1"/>
    </source>
</evidence>